<protein>
    <submittedName>
        <fullName evidence="3">Uncharacterized protein</fullName>
    </submittedName>
</protein>
<reference evidence="3" key="1">
    <citation type="submission" date="2022-10" db="EMBL/GenBank/DDBJ databases">
        <title>The complete genomes of actinobacterial strains from the NBC collection.</title>
        <authorList>
            <person name="Joergensen T.S."/>
            <person name="Alvarez Arevalo M."/>
            <person name="Sterndorff E.B."/>
            <person name="Faurdal D."/>
            <person name="Vuksanovic O."/>
            <person name="Mourched A.-S."/>
            <person name="Charusanti P."/>
            <person name="Shaw S."/>
            <person name="Blin K."/>
            <person name="Weber T."/>
        </authorList>
    </citation>
    <scope>NUCLEOTIDE SEQUENCE</scope>
    <source>
        <strain evidence="3">NBC_00049</strain>
    </source>
</reference>
<feature type="compositionally biased region" description="Low complexity" evidence="1">
    <location>
        <begin position="271"/>
        <end position="290"/>
    </location>
</feature>
<keyword evidence="2" id="KW-1133">Transmembrane helix</keyword>
<feature type="transmembrane region" description="Helical" evidence="2">
    <location>
        <begin position="6"/>
        <end position="23"/>
    </location>
</feature>
<evidence type="ECO:0000256" key="1">
    <source>
        <dbReference type="SAM" id="MobiDB-lite"/>
    </source>
</evidence>
<sequence>MGMTVLYIAFGIVALWLLAEVLMQYKARLRWRLLAFAGFVGVVAGVMLPSVPVIGAGAAAFALGQTLVTLSFRKGFEAGWALRRGGEPVRQTRRRRSGGAPRQEPALEVTGLEYEGANEATAEAPVSAVRFRTPAQDVYSPEPVPEDTGSYGIQSFAPQAAADPGRTAAFASPFTTAEQDAHQYAAYYDPSQPQGGQGGYDYSGGYPTGDQQQVYAAYSDPYIGTGGGMAQPPSYDYTPYTDYAQQQYAMDTPPGGVWVPQQRTTDEYGRPYPAEEQQQQPETQQGYPYPSQGTGEYEQYRY</sequence>
<accession>A0AAU2JPI9</accession>
<keyword evidence="2" id="KW-0472">Membrane</keyword>
<keyword evidence="2" id="KW-0812">Transmembrane</keyword>
<proteinExistence type="predicted"/>
<gene>
    <name evidence="3" type="ORF">OG327_08870</name>
</gene>
<evidence type="ECO:0000256" key="2">
    <source>
        <dbReference type="SAM" id="Phobius"/>
    </source>
</evidence>
<organism evidence="3">
    <name type="scientific">Streptomyces sp. NBC_00049</name>
    <dbReference type="NCBI Taxonomy" id="2903617"/>
    <lineage>
        <taxon>Bacteria</taxon>
        <taxon>Bacillati</taxon>
        <taxon>Actinomycetota</taxon>
        <taxon>Actinomycetes</taxon>
        <taxon>Kitasatosporales</taxon>
        <taxon>Streptomycetaceae</taxon>
        <taxon>Streptomyces</taxon>
    </lineage>
</organism>
<name>A0AAU2JPI9_9ACTN</name>
<evidence type="ECO:0000313" key="3">
    <source>
        <dbReference type="EMBL" id="WTU73439.1"/>
    </source>
</evidence>
<dbReference type="EMBL" id="CP108264">
    <property type="protein sequence ID" value="WTU73439.1"/>
    <property type="molecule type" value="Genomic_DNA"/>
</dbReference>
<feature type="transmembrane region" description="Helical" evidence="2">
    <location>
        <begin position="35"/>
        <end position="63"/>
    </location>
</feature>
<feature type="region of interest" description="Disordered" evidence="1">
    <location>
        <begin position="250"/>
        <end position="302"/>
    </location>
</feature>
<dbReference type="AlphaFoldDB" id="A0AAU2JPI9"/>